<gene>
    <name evidence="1" type="ORF">SAMN05216255_0631</name>
</gene>
<reference evidence="2" key="1">
    <citation type="submission" date="2017-06" db="EMBL/GenBank/DDBJ databases">
        <authorList>
            <person name="Varghese N."/>
            <person name="Submissions S."/>
        </authorList>
    </citation>
    <scope>NUCLEOTIDE SEQUENCE [LARGE SCALE GENOMIC DNA]</scope>
    <source>
        <strain evidence="2">CIP 108523</strain>
    </source>
</reference>
<sequence>MNEAAKKNLMFISSNDFYLLTYATIIILDCLNCTKGRAFKDYRKIPFIIELITNNRNILILESSTTERLHKGDKDFLFHSYTNGLAKRSETLKILFTLEKKGYVSLHKGDTESLVNITLNKEELPSGFLSKEVFKNEYMNCEKFKRAIQRSTAITLDTFLSKTYRDRGVKIWEV</sequence>
<evidence type="ECO:0000313" key="1">
    <source>
        <dbReference type="EMBL" id="SNR85921.1"/>
    </source>
</evidence>
<evidence type="ECO:0000313" key="2">
    <source>
        <dbReference type="Proteomes" id="UP000242915"/>
    </source>
</evidence>
<name>A0A238ZSC6_9PSED</name>
<dbReference type="EMBL" id="FZOG01000001">
    <property type="protein sequence ID" value="SNR85921.1"/>
    <property type="molecule type" value="Genomic_DNA"/>
</dbReference>
<keyword evidence="2" id="KW-1185">Reference proteome</keyword>
<dbReference type="RefSeq" id="WP_089358751.1">
    <property type="nucleotide sequence ID" value="NZ_FZOG01000001.1"/>
</dbReference>
<dbReference type="AlphaFoldDB" id="A0A238ZSC6"/>
<proteinExistence type="predicted"/>
<organism evidence="1 2">
    <name type="scientific">Pseudomonas segetis</name>
    <dbReference type="NCBI Taxonomy" id="298908"/>
    <lineage>
        <taxon>Bacteria</taxon>
        <taxon>Pseudomonadati</taxon>
        <taxon>Pseudomonadota</taxon>
        <taxon>Gammaproteobacteria</taxon>
        <taxon>Pseudomonadales</taxon>
        <taxon>Pseudomonadaceae</taxon>
        <taxon>Pseudomonas</taxon>
    </lineage>
</organism>
<accession>A0A238ZSC6</accession>
<dbReference type="Proteomes" id="UP000242915">
    <property type="component" value="Unassembled WGS sequence"/>
</dbReference>
<protein>
    <submittedName>
        <fullName evidence="1">Uncharacterized protein</fullName>
    </submittedName>
</protein>